<evidence type="ECO:0000256" key="6">
    <source>
        <dbReference type="ARBA" id="ARBA00023136"/>
    </source>
</evidence>
<reference evidence="8" key="2">
    <citation type="journal article" date="2021" name="World Allergy Organ. J.">
        <title>Chromosome-level assembly of Dermatophagoides farinae genome and transcriptome reveals two novel allergens Der f 37 and Der f 39.</title>
        <authorList>
            <person name="Chen J."/>
            <person name="Cai Z."/>
            <person name="Fan D."/>
            <person name="Hu J."/>
            <person name="Hou Y."/>
            <person name="He Y."/>
            <person name="Zhang Z."/>
            <person name="Zhao Z."/>
            <person name="Gao P."/>
            <person name="Hu W."/>
            <person name="Sun J."/>
            <person name="Li J."/>
            <person name="Ji K."/>
        </authorList>
    </citation>
    <scope>NUCLEOTIDE SEQUENCE</scope>
    <source>
        <strain evidence="8">JKM2019</strain>
    </source>
</reference>
<evidence type="ECO:0000256" key="7">
    <source>
        <dbReference type="RuleBase" id="RU367013"/>
    </source>
</evidence>
<evidence type="ECO:0000313" key="8">
    <source>
        <dbReference type="EMBL" id="KAH7638374.1"/>
    </source>
</evidence>
<dbReference type="PRINTS" id="PR00448">
    <property type="entry name" value="NSFATTACHMNT"/>
</dbReference>
<dbReference type="GO" id="GO:0019905">
    <property type="term" value="F:syntaxin binding"/>
    <property type="evidence" value="ECO:0007669"/>
    <property type="project" value="TreeGrafter"/>
</dbReference>
<evidence type="ECO:0000256" key="2">
    <source>
        <dbReference type="ARBA" id="ARBA00010050"/>
    </source>
</evidence>
<dbReference type="EMBL" id="SDOV01000007">
    <property type="protein sequence ID" value="KAH7638374.1"/>
    <property type="molecule type" value="Genomic_DNA"/>
</dbReference>
<comment type="similarity">
    <text evidence="2 7">Belongs to the SNAP family.</text>
</comment>
<dbReference type="FunFam" id="1.25.40.10:FF:000049">
    <property type="entry name" value="Alpha-soluble NSF attachment protein-like"/>
    <property type="match status" value="1"/>
</dbReference>
<dbReference type="PANTHER" id="PTHR13768:SF8">
    <property type="entry name" value="ALPHA-SOLUBLE NSF ATTACHMENT PROTEIN"/>
    <property type="match status" value="1"/>
</dbReference>
<dbReference type="InterPro" id="IPR011990">
    <property type="entry name" value="TPR-like_helical_dom_sf"/>
</dbReference>
<dbReference type="PANTHER" id="PTHR13768">
    <property type="entry name" value="SOLUBLE NSF ATTACHMENT PROTEIN SNAP"/>
    <property type="match status" value="1"/>
</dbReference>
<dbReference type="Gene3D" id="1.25.40.10">
    <property type="entry name" value="Tetratricopeptide repeat domain"/>
    <property type="match status" value="1"/>
</dbReference>
<dbReference type="OrthoDB" id="9984275at2759"/>
<evidence type="ECO:0000256" key="4">
    <source>
        <dbReference type="ARBA" id="ARBA00022892"/>
    </source>
</evidence>
<organism evidence="8">
    <name type="scientific">Dermatophagoides farinae</name>
    <name type="common">American house dust mite</name>
    <dbReference type="NCBI Taxonomy" id="6954"/>
    <lineage>
        <taxon>Eukaryota</taxon>
        <taxon>Metazoa</taxon>
        <taxon>Ecdysozoa</taxon>
        <taxon>Arthropoda</taxon>
        <taxon>Chelicerata</taxon>
        <taxon>Arachnida</taxon>
        <taxon>Acari</taxon>
        <taxon>Acariformes</taxon>
        <taxon>Sarcoptiformes</taxon>
        <taxon>Astigmata</taxon>
        <taxon>Psoroptidia</taxon>
        <taxon>Analgoidea</taxon>
        <taxon>Pyroglyphidae</taxon>
        <taxon>Dermatophagoidinae</taxon>
        <taxon>Dermatophagoides</taxon>
    </lineage>
</organism>
<dbReference type="CDD" id="cd15832">
    <property type="entry name" value="SNAP"/>
    <property type="match status" value="1"/>
</dbReference>
<dbReference type="Proteomes" id="UP000828236">
    <property type="component" value="Unassembled WGS sequence"/>
</dbReference>
<reference evidence="8" key="1">
    <citation type="submission" date="2020-06" db="EMBL/GenBank/DDBJ databases">
        <authorList>
            <person name="Ji K."/>
            <person name="Li J."/>
        </authorList>
    </citation>
    <scope>NUCLEOTIDE SEQUENCE</scope>
    <source>
        <strain evidence="8">JKM2019</strain>
        <tissue evidence="8">Whole body</tissue>
    </source>
</reference>
<keyword evidence="6 7" id="KW-0472">Membrane</keyword>
<comment type="subcellular location">
    <subcellularLocation>
        <location evidence="1 7">Membrane</location>
        <topology evidence="1 7">Peripheral membrane protein</topology>
    </subcellularLocation>
</comment>
<evidence type="ECO:0000256" key="1">
    <source>
        <dbReference type="ARBA" id="ARBA00004170"/>
    </source>
</evidence>
<proteinExistence type="inferred from homology"/>
<evidence type="ECO:0000256" key="5">
    <source>
        <dbReference type="ARBA" id="ARBA00022927"/>
    </source>
</evidence>
<dbReference type="InterPro" id="IPR000744">
    <property type="entry name" value="NSF_attach"/>
</dbReference>
<name>A0A9D4NU89_DERFA</name>
<dbReference type="AlphaFoldDB" id="A0A9D4NU89"/>
<dbReference type="Pfam" id="PF14938">
    <property type="entry name" value="SNAP"/>
    <property type="match status" value="1"/>
</dbReference>
<evidence type="ECO:0000256" key="3">
    <source>
        <dbReference type="ARBA" id="ARBA00022448"/>
    </source>
</evidence>
<dbReference type="SUPFAM" id="SSF48452">
    <property type="entry name" value="TPR-like"/>
    <property type="match status" value="1"/>
</dbReference>
<keyword evidence="3 7" id="KW-0813">Transport</keyword>
<protein>
    <submittedName>
        <fullName evidence="8">Soluble nsf attachment protein-like protein</fullName>
    </submittedName>
</protein>
<comment type="function">
    <text evidence="7">Required for vesicular transport between the endoplasmic reticulum and the Golgi apparatus.</text>
</comment>
<gene>
    <name evidence="8" type="ORF">HUG17_2407</name>
</gene>
<dbReference type="GO" id="GO:0005774">
    <property type="term" value="C:vacuolar membrane"/>
    <property type="evidence" value="ECO:0007669"/>
    <property type="project" value="TreeGrafter"/>
</dbReference>
<keyword evidence="4 7" id="KW-0931">ER-Golgi transport</keyword>
<dbReference type="GO" id="GO:0031201">
    <property type="term" value="C:SNARE complex"/>
    <property type="evidence" value="ECO:0007669"/>
    <property type="project" value="TreeGrafter"/>
</dbReference>
<accession>A0A9D4NU89</accession>
<dbReference type="GO" id="GO:0006886">
    <property type="term" value="P:intracellular protein transport"/>
    <property type="evidence" value="ECO:0007669"/>
    <property type="project" value="UniProtKB-UniRule"/>
</dbReference>
<dbReference type="GO" id="GO:0035494">
    <property type="term" value="P:SNARE complex disassembly"/>
    <property type="evidence" value="ECO:0007669"/>
    <property type="project" value="TreeGrafter"/>
</dbReference>
<dbReference type="GO" id="GO:0005483">
    <property type="term" value="F:soluble NSF attachment protein activity"/>
    <property type="evidence" value="ECO:0007669"/>
    <property type="project" value="TreeGrafter"/>
</dbReference>
<sequence>MGDQGQKGVQFLEEAQKKLKNTQGFLSSIFGGGSRIDEAIDLYVRAANSFKMAKKWAEAGNAFIEAAQLHLKQNNKHDAGTLFVDAANCFKKVDPSQSIRCLEKTIELYQDMGRFTTAAKHHISIAEIYESELVDFEKTVLHYQTAADYYQGEESKVSANRCLLKVAQFSALKADFQKSAEIYEQVAGTCIESPLLKYSAKEHYFRAALCHMCVDVLNAENAVKKYQDSFPHFTESRECKFLQTLINKIEENDAEGFTQAIQDYDSISPLDSWFTNLLLRIKQNIESEPDLK</sequence>
<comment type="caution">
    <text evidence="8">The sequence shown here is derived from an EMBL/GenBank/DDBJ whole genome shotgun (WGS) entry which is preliminary data.</text>
</comment>
<keyword evidence="5 7" id="KW-0653">Protein transport</keyword>